<dbReference type="SMART" id="SM00327">
    <property type="entry name" value="VWA"/>
    <property type="match status" value="1"/>
</dbReference>
<dbReference type="InterPro" id="IPR002035">
    <property type="entry name" value="VWF_A"/>
</dbReference>
<accession>A0A4V3D6W6</accession>
<dbReference type="AlphaFoldDB" id="A0A4V3D6W6"/>
<dbReference type="RefSeq" id="WP_157591300.1">
    <property type="nucleotide sequence ID" value="NZ_CP037953.1"/>
</dbReference>
<gene>
    <name evidence="4" type="ORF">EV696_12054</name>
</gene>
<dbReference type="CDD" id="cd00198">
    <property type="entry name" value="vWFA"/>
    <property type="match status" value="1"/>
</dbReference>
<feature type="signal peptide" evidence="2">
    <location>
        <begin position="1"/>
        <end position="24"/>
    </location>
</feature>
<evidence type="ECO:0000313" key="5">
    <source>
        <dbReference type="Proteomes" id="UP000295375"/>
    </source>
</evidence>
<keyword evidence="2" id="KW-0732">Signal</keyword>
<evidence type="ECO:0000259" key="3">
    <source>
        <dbReference type="PROSITE" id="PS50234"/>
    </source>
</evidence>
<comment type="caution">
    <text evidence="4">The sequence shown here is derived from an EMBL/GenBank/DDBJ whole genome shotgun (WGS) entry which is preliminary data.</text>
</comment>
<keyword evidence="1" id="KW-0812">Transmembrane</keyword>
<evidence type="ECO:0000256" key="1">
    <source>
        <dbReference type="SAM" id="Phobius"/>
    </source>
</evidence>
<dbReference type="Pfam" id="PF00092">
    <property type="entry name" value="VWA"/>
    <property type="match status" value="1"/>
</dbReference>
<dbReference type="InterPro" id="IPR013783">
    <property type="entry name" value="Ig-like_fold"/>
</dbReference>
<dbReference type="Gene3D" id="2.60.40.10">
    <property type="entry name" value="Immunoglobulins"/>
    <property type="match status" value="1"/>
</dbReference>
<feature type="transmembrane region" description="Helical" evidence="1">
    <location>
        <begin position="1013"/>
        <end position="1033"/>
    </location>
</feature>
<dbReference type="Gene3D" id="3.40.50.410">
    <property type="entry name" value="von Willebrand factor, type A domain"/>
    <property type="match status" value="1"/>
</dbReference>
<dbReference type="EMBL" id="SNYM01000020">
    <property type="protein sequence ID" value="TDQ45477.1"/>
    <property type="molecule type" value="Genomic_DNA"/>
</dbReference>
<dbReference type="InterPro" id="IPR051266">
    <property type="entry name" value="CLCR"/>
</dbReference>
<proteinExistence type="predicted"/>
<organism evidence="4 5">
    <name type="scientific">Permianibacter aggregans</name>
    <dbReference type="NCBI Taxonomy" id="1510150"/>
    <lineage>
        <taxon>Bacteria</taxon>
        <taxon>Pseudomonadati</taxon>
        <taxon>Pseudomonadota</taxon>
        <taxon>Gammaproteobacteria</taxon>
        <taxon>Pseudomonadales</taxon>
        <taxon>Pseudomonadaceae</taxon>
        <taxon>Permianibacter</taxon>
    </lineage>
</organism>
<feature type="domain" description="VWFA" evidence="3">
    <location>
        <begin position="539"/>
        <end position="736"/>
    </location>
</feature>
<dbReference type="InterPro" id="IPR036465">
    <property type="entry name" value="vWFA_dom_sf"/>
</dbReference>
<reference evidence="4 5" key="1">
    <citation type="submission" date="2019-03" db="EMBL/GenBank/DDBJ databases">
        <title>Genomic Encyclopedia of Type Strains, Phase IV (KMG-IV): sequencing the most valuable type-strain genomes for metagenomic binning, comparative biology and taxonomic classification.</title>
        <authorList>
            <person name="Goeker M."/>
        </authorList>
    </citation>
    <scope>NUCLEOTIDE SEQUENCE [LARGE SCALE GENOMIC DNA]</scope>
    <source>
        <strain evidence="4 5">DSM 103792</strain>
    </source>
</reference>
<sequence>MSGLSKHTMQWTVGLLLFSTSLLAVEMPAPALQNEPIAYIGHGQMFDAQGRAIPVTPDFLRDIQQYYLDALYQQADQQLRQRIDNETSRLFKGRKWSHQDELLAKTELILWLLDEVNPRNGHEAKGKINLVRRHLGKHLAGAEKGQRYQPPKALQELLQPIRQQRKQRQQARGFSTMLSGQAYIDECAANGVPIPPDWGSNQWQHVGNLSDAQEFISQGAEARVYKYASNSTEGACIALPRVTGSDIVLLGIICLGKQTGKACFWDNQQNDVGFDIPVGASMPLSNFAGGAELFEGSGGTCTSCHAGENPYVLHPGTPLGMPALGTLQVMADVWYDPLVHPQWPQNAGPDFILDTVPSTGQCTSCHVQGNAGRFPKISTLINGGYCNAVLNNAVTRTMPIGNPGDPAYAAHVTALQNQCGASPSPMLRVDSVLDFKEVELGFAFKKAVVIHNDGDAALTVSATITTPASDPMRDQWSELNEITPVIIQPGGAPVILQQVYEPDALGDHSIQMQVSSDDPSTPTQNITFTGSGVAPIPLDTVLVLDRSGSMKDPAGDRKKIDAMRDAAMLYTDLLREDVGGTGTGDKLGFVKYNDSNSVYMALDLITNAKKNAIEADQLSNSALTQSNKLKPEGTTGIGGAMQTAAGQVGGALTDRKQVMVVLTDGIENEKPYISEVLGGIESGNDNLQLYSVGLGFDIEPTKLQNITNMGTGGYHQVSGELTEENLFDLETFYFKIFANATGMDLVVDPTHAISLLTPDPIIVDTATIISSDRHANFLVLDDPVLRAFYDLEFVSPTGVILKPGASVGGIPIQEMSRHTYKVYRVVFPDLSQEIEYVGNWILRLTPNGKWSREAVKNALAESSIQHSGYISPYSGLVPIGFAAAVASNYQLDVQLMPSSYLPGADVRMTGSLSDRGWPAVQGKIDVTITSPNDTAYQLALYDDGTHGDSEAHDGTWTNHFQQTGVAGVYKFLFQSIGQNERGELAPREASRYLTLQQPEGNPRDDDERCIPCLLLRLLIIFGLMLLIAMWYCCCYRKRG</sequence>
<dbReference type="SUPFAM" id="SSF53300">
    <property type="entry name" value="vWA-like"/>
    <property type="match status" value="1"/>
</dbReference>
<dbReference type="NCBIfam" id="NF041940">
    <property type="entry name" value="choice_anch_X"/>
    <property type="match status" value="1"/>
</dbReference>
<keyword evidence="1" id="KW-0472">Membrane</keyword>
<protein>
    <submittedName>
        <fullName evidence="4">von Willebrand factor type A domain-containing protein</fullName>
    </submittedName>
</protein>
<dbReference type="PANTHER" id="PTHR10579:SF43">
    <property type="entry name" value="ZINC FINGER (C3HC4-TYPE RING FINGER) FAMILY PROTEIN"/>
    <property type="match status" value="1"/>
</dbReference>
<dbReference type="InterPro" id="IPR036280">
    <property type="entry name" value="Multihaem_cyt_sf"/>
</dbReference>
<dbReference type="SUPFAM" id="SSF48695">
    <property type="entry name" value="Multiheme cytochromes"/>
    <property type="match status" value="1"/>
</dbReference>
<keyword evidence="1" id="KW-1133">Transmembrane helix</keyword>
<evidence type="ECO:0000256" key="2">
    <source>
        <dbReference type="SAM" id="SignalP"/>
    </source>
</evidence>
<feature type="chain" id="PRO_5020717551" evidence="2">
    <location>
        <begin position="25"/>
        <end position="1039"/>
    </location>
</feature>
<evidence type="ECO:0000313" key="4">
    <source>
        <dbReference type="EMBL" id="TDQ45477.1"/>
    </source>
</evidence>
<dbReference type="PROSITE" id="PS50234">
    <property type="entry name" value="VWFA"/>
    <property type="match status" value="1"/>
</dbReference>
<dbReference type="PANTHER" id="PTHR10579">
    <property type="entry name" value="CALCIUM-ACTIVATED CHLORIDE CHANNEL REGULATOR"/>
    <property type="match status" value="1"/>
</dbReference>
<dbReference type="Proteomes" id="UP000295375">
    <property type="component" value="Unassembled WGS sequence"/>
</dbReference>
<keyword evidence="5" id="KW-1185">Reference proteome</keyword>
<name>A0A4V3D6W6_9GAMM</name>